<keyword evidence="1" id="KW-0812">Transmembrane</keyword>
<accession>A0A6G1S8U7</accession>
<dbReference type="GO" id="GO:0019991">
    <property type="term" value="P:septate junction assembly"/>
    <property type="evidence" value="ECO:0007669"/>
    <property type="project" value="TreeGrafter"/>
</dbReference>
<evidence type="ECO:0000256" key="1">
    <source>
        <dbReference type="SAM" id="Phobius"/>
    </source>
</evidence>
<keyword evidence="1" id="KW-1133">Transmembrane helix</keyword>
<proteinExistence type="predicted"/>
<reference evidence="2" key="1">
    <citation type="submission" date="2018-10" db="EMBL/GenBank/DDBJ databases">
        <title>Transcriptome assembly of Aceria tosichella (Wheat curl mite) Type 2.</title>
        <authorList>
            <person name="Scully E.D."/>
            <person name="Geib S.M."/>
            <person name="Palmer N.A."/>
            <person name="Gupta A.K."/>
            <person name="Sarath G."/>
            <person name="Tatineni S."/>
        </authorList>
    </citation>
    <scope>NUCLEOTIDE SEQUENCE</scope>
    <source>
        <strain evidence="2">LincolnNE</strain>
    </source>
</reference>
<feature type="transmembrane region" description="Helical" evidence="1">
    <location>
        <begin position="151"/>
        <end position="171"/>
    </location>
</feature>
<feature type="transmembrane region" description="Helical" evidence="1">
    <location>
        <begin position="59"/>
        <end position="84"/>
    </location>
</feature>
<name>A0A6G1S8U7_9ACAR</name>
<dbReference type="EMBL" id="GGYP01001880">
    <property type="protein sequence ID" value="MDE46651.1"/>
    <property type="molecule type" value="Transcribed_RNA"/>
</dbReference>
<feature type="transmembrane region" description="Helical" evidence="1">
    <location>
        <begin position="183"/>
        <end position="204"/>
    </location>
</feature>
<gene>
    <name evidence="2" type="ORF">g.17685</name>
</gene>
<feature type="transmembrane region" description="Helical" evidence="1">
    <location>
        <begin position="96"/>
        <end position="114"/>
    </location>
</feature>
<dbReference type="AlphaFoldDB" id="A0A6G1S8U7"/>
<dbReference type="PANTHER" id="PTHR36694">
    <property type="entry name" value="PASIFLORA 1, ISOFORM A-RELATED"/>
    <property type="match status" value="1"/>
</dbReference>
<dbReference type="GO" id="GO:0035159">
    <property type="term" value="P:regulation of tube length, open tracheal system"/>
    <property type="evidence" value="ECO:0007669"/>
    <property type="project" value="TreeGrafter"/>
</dbReference>
<dbReference type="GO" id="GO:0060857">
    <property type="term" value="P:establishment of glial blood-brain barrier"/>
    <property type="evidence" value="ECO:0007669"/>
    <property type="project" value="TreeGrafter"/>
</dbReference>
<feature type="transmembrane region" description="Helical" evidence="1">
    <location>
        <begin position="120"/>
        <end position="139"/>
    </location>
</feature>
<protein>
    <submittedName>
        <fullName evidence="2">Uncharacterized protein</fullName>
    </submittedName>
</protein>
<sequence>MPSSIHSGISGRSVGSLASTLTTRSKRSMAASQKIKLKWWQRRPILKTAYLLDLQKGSYAAAIFTLVESVLLLALSLFDLYCLLVARPGSRHFRSFGFSFLFVYSGNRYVRYALILTSSLLIVQAIALFISSCIIIPALKKEHELKFRPWLWVMTVFVCFRTIAIIFQSIANDLYFTYHQVMLFIWFILIPINIFVLLVVYSNYQELSDITKIEDMAKLKMSTLSSLQGSRSFSHMSNQSLDSTYRMQHYGALVNSNPSPSYMRAAANINQQPHYGQAASNNVNLVYGNHHPSTNTGSMIYGGAGGGGGSILSTPTQSVIAHHASTPSLRGGAAYTIPLEMFNLNRPGSVASSSSQHQINQEFI</sequence>
<keyword evidence="1" id="KW-0472">Membrane</keyword>
<dbReference type="PANTHER" id="PTHR36694:SF4">
    <property type="entry name" value="LD42595P"/>
    <property type="match status" value="1"/>
</dbReference>
<dbReference type="GO" id="GO:0005886">
    <property type="term" value="C:plasma membrane"/>
    <property type="evidence" value="ECO:0007669"/>
    <property type="project" value="TreeGrafter"/>
</dbReference>
<evidence type="ECO:0000313" key="2">
    <source>
        <dbReference type="EMBL" id="MDE46651.1"/>
    </source>
</evidence>
<organism evidence="2">
    <name type="scientific">Aceria tosichella</name>
    <name type="common">wheat curl mite</name>
    <dbReference type="NCBI Taxonomy" id="561515"/>
    <lineage>
        <taxon>Eukaryota</taxon>
        <taxon>Metazoa</taxon>
        <taxon>Ecdysozoa</taxon>
        <taxon>Arthropoda</taxon>
        <taxon>Chelicerata</taxon>
        <taxon>Arachnida</taxon>
        <taxon>Acari</taxon>
        <taxon>Acariformes</taxon>
        <taxon>Trombidiformes</taxon>
        <taxon>Prostigmata</taxon>
        <taxon>Eupodina</taxon>
        <taxon>Eriophyoidea</taxon>
        <taxon>Eriophyidae</taxon>
        <taxon>Eriophyinae</taxon>
        <taxon>Aceriini</taxon>
        <taxon>Aceria</taxon>
    </lineage>
</organism>